<name>A0A2Z4AGL6_9BACT</name>
<dbReference type="GO" id="GO:0055085">
    <property type="term" value="P:transmembrane transport"/>
    <property type="evidence" value="ECO:0007669"/>
    <property type="project" value="InterPro"/>
</dbReference>
<reference evidence="3 4" key="1">
    <citation type="submission" date="2018-06" db="EMBL/GenBank/DDBJ databases">
        <title>Draft Genome Sequence of a Novel Marine Bacterium Related to the Verrucomicrobia.</title>
        <authorList>
            <person name="Vosseberg J."/>
            <person name="Martijn J."/>
            <person name="Ettema T.J.G."/>
        </authorList>
    </citation>
    <scope>NUCLEOTIDE SEQUENCE [LARGE SCALE GENOMIC DNA]</scope>
    <source>
        <strain evidence="3">TARA_B100001123</strain>
    </source>
</reference>
<dbReference type="NCBIfam" id="TIGR01098">
    <property type="entry name" value="3A0109s03R"/>
    <property type="match status" value="1"/>
</dbReference>
<dbReference type="KEGG" id="mtar:DF168_02025"/>
<dbReference type="InterPro" id="IPR005770">
    <property type="entry name" value="PhnD"/>
</dbReference>
<dbReference type="AlphaFoldDB" id="A0A2Z4AGL6"/>
<evidence type="ECO:0000256" key="1">
    <source>
        <dbReference type="ARBA" id="ARBA00007162"/>
    </source>
</evidence>
<dbReference type="Gene3D" id="3.40.190.10">
    <property type="entry name" value="Periplasmic binding protein-like II"/>
    <property type="match status" value="2"/>
</dbReference>
<dbReference type="PANTHER" id="PTHR35841">
    <property type="entry name" value="PHOSPHONATES-BINDING PERIPLASMIC PROTEIN"/>
    <property type="match status" value="1"/>
</dbReference>
<keyword evidence="2" id="KW-0732">Signal</keyword>
<protein>
    <submittedName>
        <fullName evidence="3">Putative ABC transporter phosphonate/phosphite binding protein PhnD2</fullName>
    </submittedName>
</protein>
<evidence type="ECO:0000256" key="2">
    <source>
        <dbReference type="ARBA" id="ARBA00022729"/>
    </source>
</evidence>
<proteinExistence type="inferred from homology"/>
<dbReference type="SUPFAM" id="SSF53850">
    <property type="entry name" value="Periplasmic binding protein-like II"/>
    <property type="match status" value="1"/>
</dbReference>
<comment type="similarity">
    <text evidence="1">Belongs to the phosphate/phosphite/phosphonate binding protein family.</text>
</comment>
<evidence type="ECO:0000313" key="4">
    <source>
        <dbReference type="Proteomes" id="UP000247465"/>
    </source>
</evidence>
<dbReference type="Pfam" id="PF12974">
    <property type="entry name" value="Phosphonate-bd"/>
    <property type="match status" value="1"/>
</dbReference>
<accession>A0A2Z4AGL6</accession>
<dbReference type="EMBL" id="CP029803">
    <property type="protein sequence ID" value="AWT60805.1"/>
    <property type="molecule type" value="Genomic_DNA"/>
</dbReference>
<evidence type="ECO:0000313" key="3">
    <source>
        <dbReference type="EMBL" id="AWT60805.1"/>
    </source>
</evidence>
<dbReference type="PANTHER" id="PTHR35841:SF1">
    <property type="entry name" value="PHOSPHONATES-BINDING PERIPLASMIC PROTEIN"/>
    <property type="match status" value="1"/>
</dbReference>
<dbReference type="GO" id="GO:0043190">
    <property type="term" value="C:ATP-binding cassette (ABC) transporter complex"/>
    <property type="evidence" value="ECO:0007669"/>
    <property type="project" value="InterPro"/>
</dbReference>
<gene>
    <name evidence="3" type="primary">phnD2</name>
    <name evidence="3" type="ORF">DF168_02025</name>
</gene>
<sequence length="291" mass="32412">MPRFLTSSLICFLFLPVLLSWGNSLFGNSGPELKIVFIAYENPDQLIEEVTPVIEYLERELQILVKDFVATDYSGVVEALRNQTADVGFMGPLQYIMAHQQTGAVPLLGEIYNGKSTYVSRIFVRKDSGFNKLEDLRGKNIAFVDPISSSGFMYPLDIFRQAGLATGRPEDYFGKIYFAGGDEQAIRAVYNRFVDAAGAGQFAYHLLRPEERDSVALLAESRPIPSHCLVARKGLEVTIINKLKKALLALNKEGPNHHLLSYLYGVDGYIEVTHDNYAGVAEIARAYGFIK</sequence>
<dbReference type="Proteomes" id="UP000247465">
    <property type="component" value="Chromosome"/>
</dbReference>
<organism evidence="3 4">
    <name type="scientific">Candidatus Moanibacter tarae</name>
    <dbReference type="NCBI Taxonomy" id="2200854"/>
    <lineage>
        <taxon>Bacteria</taxon>
        <taxon>Pseudomonadati</taxon>
        <taxon>Verrucomicrobiota</taxon>
        <taxon>Opitutia</taxon>
        <taxon>Puniceicoccales</taxon>
        <taxon>Puniceicoccales incertae sedis</taxon>
        <taxon>Candidatus Moanibacter</taxon>
    </lineage>
</organism>
<dbReference type="CDD" id="cd01071">
    <property type="entry name" value="PBP2_PhnD_like"/>
    <property type="match status" value="1"/>
</dbReference>